<dbReference type="AlphaFoldDB" id="A0A4U3M1E2"/>
<comment type="caution">
    <text evidence="2">The sequence shown here is derived from an EMBL/GenBank/DDBJ whole genome shotgun (WGS) entry which is preliminary data.</text>
</comment>
<dbReference type="EMBL" id="SZQA01000051">
    <property type="protein sequence ID" value="TKK80967.1"/>
    <property type="molecule type" value="Genomic_DNA"/>
</dbReference>
<organism evidence="2 3">
    <name type="scientific">Herbidospora galbida</name>
    <dbReference type="NCBI Taxonomy" id="2575442"/>
    <lineage>
        <taxon>Bacteria</taxon>
        <taxon>Bacillati</taxon>
        <taxon>Actinomycetota</taxon>
        <taxon>Actinomycetes</taxon>
        <taxon>Streptosporangiales</taxon>
        <taxon>Streptosporangiaceae</taxon>
        <taxon>Herbidospora</taxon>
    </lineage>
</organism>
<dbReference type="GO" id="GO:0050482">
    <property type="term" value="P:arachidonate secretion"/>
    <property type="evidence" value="ECO:0007669"/>
    <property type="project" value="InterPro"/>
</dbReference>
<sequence>MHVVGAAALTLVVSAPPVHADVKTDVAETDRWLFSTPLDTFAAEAVNRRASANEPLDWSTDNCSFIGDRGVFDFLKACWRHDFGYRNYKKQSRFTSANRKLIDDQFRTDMNSICNRHRGLQSYKGVACRAEARVFYEAVRAVGRVYPAAVVSTGGVAIRLYSSTEEPFAVGHISNGSPGDSVWVDRSYDYGASWSQLGVTRIQRFLDKAITAPIWARFTTVRACGQVRDAGIACTKWVRR</sequence>
<evidence type="ECO:0000313" key="3">
    <source>
        <dbReference type="Proteomes" id="UP000308705"/>
    </source>
</evidence>
<protein>
    <recommendedName>
        <fullName evidence="4">Phospholipase</fullName>
    </recommendedName>
</protein>
<dbReference type="Proteomes" id="UP000308705">
    <property type="component" value="Unassembled WGS sequence"/>
</dbReference>
<feature type="signal peptide" evidence="1">
    <location>
        <begin position="1"/>
        <end position="20"/>
    </location>
</feature>
<keyword evidence="3" id="KW-1185">Reference proteome</keyword>
<name>A0A4U3M1E2_9ACTN</name>
<evidence type="ECO:0000256" key="1">
    <source>
        <dbReference type="SAM" id="SignalP"/>
    </source>
</evidence>
<reference evidence="2 3" key="1">
    <citation type="submission" date="2019-04" db="EMBL/GenBank/DDBJ databases">
        <title>Herbidospora sp. NEAU-GS14.nov., a novel actinomycete isolated from soil.</title>
        <authorList>
            <person name="Han L."/>
        </authorList>
    </citation>
    <scope>NUCLEOTIDE SEQUENCE [LARGE SCALE GENOMIC DNA]</scope>
    <source>
        <strain evidence="2 3">NEAU-GS14</strain>
    </source>
</reference>
<dbReference type="OrthoDB" id="290927at2"/>
<dbReference type="SUPFAM" id="SSF48619">
    <property type="entry name" value="Phospholipase A2, PLA2"/>
    <property type="match status" value="1"/>
</dbReference>
<proteinExistence type="predicted"/>
<dbReference type="Gene3D" id="1.20.90.10">
    <property type="entry name" value="Phospholipase A2 domain"/>
    <property type="match status" value="1"/>
</dbReference>
<dbReference type="GO" id="GO:0006644">
    <property type="term" value="P:phospholipid metabolic process"/>
    <property type="evidence" value="ECO:0007669"/>
    <property type="project" value="InterPro"/>
</dbReference>
<feature type="chain" id="PRO_5020242205" description="Phospholipase" evidence="1">
    <location>
        <begin position="21"/>
        <end position="240"/>
    </location>
</feature>
<keyword evidence="1" id="KW-0732">Signal</keyword>
<evidence type="ECO:0008006" key="4">
    <source>
        <dbReference type="Google" id="ProtNLM"/>
    </source>
</evidence>
<evidence type="ECO:0000313" key="2">
    <source>
        <dbReference type="EMBL" id="TKK80967.1"/>
    </source>
</evidence>
<gene>
    <name evidence="2" type="ORF">FDA94_34635</name>
</gene>
<dbReference type="GO" id="GO:0004623">
    <property type="term" value="F:phospholipase A2 activity"/>
    <property type="evidence" value="ECO:0007669"/>
    <property type="project" value="InterPro"/>
</dbReference>
<dbReference type="Pfam" id="PF09056">
    <property type="entry name" value="Phospholip_A2_3"/>
    <property type="match status" value="1"/>
</dbReference>
<dbReference type="InterPro" id="IPR036444">
    <property type="entry name" value="PLipase_A2_dom_sf"/>
</dbReference>
<dbReference type="InterPro" id="IPR015141">
    <property type="entry name" value="PLipase_A2_prok/fun"/>
</dbReference>
<accession>A0A4U3M1E2</accession>